<organism evidence="3 4">
    <name type="scientific">Burkholderia diffusa</name>
    <dbReference type="NCBI Taxonomy" id="488732"/>
    <lineage>
        <taxon>Bacteria</taxon>
        <taxon>Pseudomonadati</taxon>
        <taxon>Pseudomonadota</taxon>
        <taxon>Betaproteobacteria</taxon>
        <taxon>Burkholderiales</taxon>
        <taxon>Burkholderiaceae</taxon>
        <taxon>Burkholderia</taxon>
        <taxon>Burkholderia cepacia complex</taxon>
    </lineage>
</organism>
<protein>
    <submittedName>
        <fullName evidence="3">Replication protein</fullName>
    </submittedName>
</protein>
<dbReference type="Proteomes" id="UP000063236">
    <property type="component" value="Unassembled WGS sequence"/>
</dbReference>
<gene>
    <name evidence="3" type="ORF">WL88_22140</name>
</gene>
<sequence>MSQSPSVEKSEVSVIDLPLTERHVNMSNVLVRAAQGLSLAEKRIMSCCVSKLDSKRLPDLTKPLVARISALEFAETFGIDPNTAYEELQAAAKGLRDRLIRFEKPGRKGPRIEEMRWVGRATYAKGEGWIEVAFWHEVVPHLVALRERFTSYKLSQAAALRSIFSWRLLELFAQFRSTGLLRIDIEEFAHAMQASESCRKNFKDMRRRIIEPAVKELTEKDGYEIEWNPQKSGRKVVSLEFRFKMNPQAALF</sequence>
<evidence type="ECO:0000256" key="1">
    <source>
        <dbReference type="ARBA" id="ARBA00038283"/>
    </source>
</evidence>
<dbReference type="Pfam" id="PF21205">
    <property type="entry name" value="Rep3_C"/>
    <property type="match status" value="1"/>
</dbReference>
<accession>A0AAW3PC73</accession>
<dbReference type="InterPro" id="IPR000525">
    <property type="entry name" value="Initiator_Rep_WH1"/>
</dbReference>
<proteinExistence type="inferred from homology"/>
<dbReference type="Pfam" id="PF01051">
    <property type="entry name" value="Rep3_N"/>
    <property type="match status" value="1"/>
</dbReference>
<comment type="caution">
    <text evidence="3">The sequence shown here is derived from an EMBL/GenBank/DDBJ whole genome shotgun (WGS) entry which is preliminary data.</text>
</comment>
<dbReference type="GO" id="GO:0006270">
    <property type="term" value="P:DNA replication initiation"/>
    <property type="evidence" value="ECO:0007669"/>
    <property type="project" value="InterPro"/>
</dbReference>
<comment type="similarity">
    <text evidence="1">Belongs to the initiator RepB protein family.</text>
</comment>
<dbReference type="SUPFAM" id="SSF46785">
    <property type="entry name" value="Winged helix' DNA-binding domain"/>
    <property type="match status" value="2"/>
</dbReference>
<dbReference type="EMBL" id="LPJV01000042">
    <property type="protein sequence ID" value="KWF49323.1"/>
    <property type="molecule type" value="Genomic_DNA"/>
</dbReference>
<dbReference type="Gene3D" id="1.10.10.10">
    <property type="entry name" value="Winged helix-like DNA-binding domain superfamily/Winged helix DNA-binding domain"/>
    <property type="match status" value="2"/>
</dbReference>
<evidence type="ECO:0000313" key="3">
    <source>
        <dbReference type="EMBL" id="KWF49323.1"/>
    </source>
</evidence>
<dbReference type="InterPro" id="IPR036388">
    <property type="entry name" value="WH-like_DNA-bd_sf"/>
</dbReference>
<name>A0AAW3PC73_9BURK</name>
<dbReference type="InterPro" id="IPR036390">
    <property type="entry name" value="WH_DNA-bd_sf"/>
</dbReference>
<feature type="domain" description="Initiator Rep protein WH1" evidence="2">
    <location>
        <begin position="24"/>
        <end position="172"/>
    </location>
</feature>
<reference evidence="3 4" key="1">
    <citation type="submission" date="2015-11" db="EMBL/GenBank/DDBJ databases">
        <title>Expanding the genomic diversity of Burkholderia species for the development of highly accurate diagnostics.</title>
        <authorList>
            <person name="Sahl J."/>
            <person name="Keim P."/>
            <person name="Wagner D."/>
        </authorList>
    </citation>
    <scope>NUCLEOTIDE SEQUENCE [LARGE SCALE GENOMIC DNA]</scope>
    <source>
        <strain evidence="3 4">MSMB378WGS</strain>
    </source>
</reference>
<evidence type="ECO:0000313" key="4">
    <source>
        <dbReference type="Proteomes" id="UP000063236"/>
    </source>
</evidence>
<dbReference type="GO" id="GO:0003887">
    <property type="term" value="F:DNA-directed DNA polymerase activity"/>
    <property type="evidence" value="ECO:0007669"/>
    <property type="project" value="InterPro"/>
</dbReference>
<dbReference type="AlphaFoldDB" id="A0AAW3PC73"/>
<evidence type="ECO:0000259" key="2">
    <source>
        <dbReference type="Pfam" id="PF01051"/>
    </source>
</evidence>